<dbReference type="AlphaFoldDB" id="A0A172Q741"/>
<dbReference type="InterPro" id="IPR052718">
    <property type="entry name" value="NmrA-type_oxidoreductase"/>
</dbReference>
<dbReference type="STRING" id="1811193.A0O21_04140"/>
<proteinExistence type="predicted"/>
<dbReference type="PANTHER" id="PTHR47129:SF1">
    <property type="entry name" value="NMRA-LIKE DOMAIN-CONTAINING PROTEIN"/>
    <property type="match status" value="1"/>
</dbReference>
<dbReference type="KEGG" id="spat:A0O21_04140"/>
<evidence type="ECO:0000313" key="3">
    <source>
        <dbReference type="Proteomes" id="UP000077317"/>
    </source>
</evidence>
<dbReference type="SUPFAM" id="SSF51735">
    <property type="entry name" value="NAD(P)-binding Rossmann-fold domains"/>
    <property type="match status" value="1"/>
</dbReference>
<dbReference type="Gene3D" id="3.40.50.720">
    <property type="entry name" value="NAD(P)-binding Rossmann-like Domain"/>
    <property type="match status" value="1"/>
</dbReference>
<dbReference type="InterPro" id="IPR036291">
    <property type="entry name" value="NAD(P)-bd_dom_sf"/>
</dbReference>
<gene>
    <name evidence="2" type="ORF">A0O21_04140</name>
</gene>
<dbReference type="RefSeq" id="WP_067061756.1">
    <property type="nucleotide sequence ID" value="NZ_CP014699.1"/>
</dbReference>
<accession>A0A172Q741</accession>
<name>A0A172Q741_9STRE</name>
<dbReference type="Gene3D" id="3.90.25.10">
    <property type="entry name" value="UDP-galactose 4-epimerase, domain 1"/>
    <property type="match status" value="1"/>
</dbReference>
<protein>
    <submittedName>
        <fullName evidence="2">NAD(P)-dependent oxidoreductase</fullName>
    </submittedName>
</protein>
<dbReference type="Proteomes" id="UP000077317">
    <property type="component" value="Chromosome"/>
</dbReference>
<reference evidence="3" key="2">
    <citation type="submission" date="2016-03" db="EMBL/GenBank/DDBJ databases">
        <title>Streptococcus antelopensis sp. nov., isolated from the feces of the Tibetan antelope (Pantholops hodgsonii) in Hoh Xil National Nature Reserve, Qinghai, China.</title>
        <authorList>
            <person name="Bai X."/>
        </authorList>
    </citation>
    <scope>NUCLEOTIDE SEQUENCE [LARGE SCALE GENOMIC DNA]</scope>
    <source>
        <strain evidence="3">TA 26</strain>
    </source>
</reference>
<dbReference type="PANTHER" id="PTHR47129">
    <property type="entry name" value="QUINONE OXIDOREDUCTASE 2"/>
    <property type="match status" value="1"/>
</dbReference>
<sequence>MRYIVTGVDGQLGRRIAENMLKAVAGSELTFTASALNRLKKEQIAEWEKIGVRVAEANYDNYAQMTDAFKGGDRIYIMSGLEVGKRTKQHRDAIDAAIEAGVKHIIYNSCIGATEPEYEKVYITPDHTATEKYLRSLSTITWNTMRNNLYLENYLTMYPMLAFMANNEWYSTAKDGKATFVHKDDVARAGAALLLGKGQVNRSYNICGSEHISVHEICDLVAEASGRPLKYFGVEPEEYYQYLEKLHIPRLITGDFSQSPVPFCGADIVTNDEAVLNGMEDVESTAIKDLTGQEPKTAADIVNNYSYIWEENITNWDQMR</sequence>
<organism evidence="2 3">
    <name type="scientific">Streptococcus pantholopis</name>
    <dbReference type="NCBI Taxonomy" id="1811193"/>
    <lineage>
        <taxon>Bacteria</taxon>
        <taxon>Bacillati</taxon>
        <taxon>Bacillota</taxon>
        <taxon>Bacilli</taxon>
        <taxon>Lactobacillales</taxon>
        <taxon>Streptococcaceae</taxon>
        <taxon>Streptococcus</taxon>
    </lineage>
</organism>
<dbReference type="Pfam" id="PF05368">
    <property type="entry name" value="NmrA"/>
    <property type="match status" value="1"/>
</dbReference>
<dbReference type="InterPro" id="IPR008030">
    <property type="entry name" value="NmrA-like"/>
</dbReference>
<dbReference type="OrthoDB" id="152510at2"/>
<evidence type="ECO:0000313" key="2">
    <source>
        <dbReference type="EMBL" id="AND79274.1"/>
    </source>
</evidence>
<dbReference type="EMBL" id="CP014699">
    <property type="protein sequence ID" value="AND79274.1"/>
    <property type="molecule type" value="Genomic_DNA"/>
</dbReference>
<feature type="domain" description="NmrA-like" evidence="1">
    <location>
        <begin position="4"/>
        <end position="252"/>
    </location>
</feature>
<keyword evidence="3" id="KW-1185">Reference proteome</keyword>
<reference evidence="2 3" key="1">
    <citation type="journal article" date="2016" name="Int. J. Syst. Evol. Microbiol.">
        <title>Streptococcuspantholopis sp. nov., isolated from faeces of the Tibetan antelope (Pantholops hodgsonii).</title>
        <authorList>
            <person name="Bai X."/>
            <person name="Xiong Y."/>
            <person name="Lu S."/>
            <person name="Jin D."/>
            <person name="Lai X."/>
            <person name="Yang J."/>
            <person name="Niu L."/>
            <person name="Hu S."/>
            <person name="Meng X."/>
            <person name="Pu J."/>
            <person name="Ye C."/>
            <person name="Xu J."/>
        </authorList>
    </citation>
    <scope>NUCLEOTIDE SEQUENCE [LARGE SCALE GENOMIC DNA]</scope>
    <source>
        <strain evidence="2 3">TA 26</strain>
    </source>
</reference>
<evidence type="ECO:0000259" key="1">
    <source>
        <dbReference type="Pfam" id="PF05368"/>
    </source>
</evidence>